<proteinExistence type="predicted"/>
<protein>
    <recommendedName>
        <fullName evidence="2">Transcription factor IIIC subunit Tfc1/Sfc1 triple barrel domain-containing protein</fullName>
    </recommendedName>
</protein>
<dbReference type="Proteomes" id="UP000053411">
    <property type="component" value="Unassembled WGS sequence"/>
</dbReference>
<feature type="region of interest" description="Disordered" evidence="1">
    <location>
        <begin position="89"/>
        <end position="110"/>
    </location>
</feature>
<dbReference type="STRING" id="1442371.A0A0D2K8J0"/>
<feature type="domain" description="Transcription factor IIIC subunit Tfc1/Sfc1 triple barrel" evidence="2">
    <location>
        <begin position="23"/>
        <end position="153"/>
    </location>
</feature>
<dbReference type="GO" id="GO:0006384">
    <property type="term" value="P:transcription initiation at RNA polymerase III promoter"/>
    <property type="evidence" value="ECO:0007669"/>
    <property type="project" value="InterPro"/>
</dbReference>
<dbReference type="GeneID" id="27710786"/>
<dbReference type="AlphaFoldDB" id="A0A0D2K8J0"/>
<dbReference type="Gene3D" id="3.30.200.160">
    <property type="entry name" value="TFIIIC, subcomplex tauA, subunit Sfc1, barrel domain"/>
    <property type="match status" value="1"/>
</dbReference>
<dbReference type="GO" id="GO:0001003">
    <property type="term" value="F:RNA polymerase III type 2 promoter sequence-specific DNA binding"/>
    <property type="evidence" value="ECO:0007669"/>
    <property type="project" value="TreeGrafter"/>
</dbReference>
<reference evidence="3 4" key="1">
    <citation type="submission" date="2015-01" db="EMBL/GenBank/DDBJ databases">
        <title>The Genome Sequence of Fonsecaea multimorphosa CBS 102226.</title>
        <authorList>
            <consortium name="The Broad Institute Genomics Platform"/>
            <person name="Cuomo C."/>
            <person name="de Hoog S."/>
            <person name="Gorbushina A."/>
            <person name="Stielow B."/>
            <person name="Teixiera M."/>
            <person name="Abouelleil A."/>
            <person name="Chapman S.B."/>
            <person name="Priest M."/>
            <person name="Young S.K."/>
            <person name="Wortman J."/>
            <person name="Nusbaum C."/>
            <person name="Birren B."/>
        </authorList>
    </citation>
    <scope>NUCLEOTIDE SEQUENCE [LARGE SCALE GENOMIC DNA]</scope>
    <source>
        <strain evidence="3 4">CBS 102226</strain>
    </source>
</reference>
<dbReference type="InterPro" id="IPR040454">
    <property type="entry name" value="TF_IIIC_Tfc1/Sfc1"/>
</dbReference>
<dbReference type="VEuPathDB" id="FungiDB:Z520_05040"/>
<dbReference type="GO" id="GO:0000127">
    <property type="term" value="C:transcription factor TFIIIC complex"/>
    <property type="evidence" value="ECO:0007669"/>
    <property type="project" value="InterPro"/>
</dbReference>
<dbReference type="OrthoDB" id="5598268at2759"/>
<dbReference type="Pfam" id="PF17682">
    <property type="entry name" value="Tau95_N"/>
    <property type="match status" value="1"/>
</dbReference>
<evidence type="ECO:0000256" key="1">
    <source>
        <dbReference type="SAM" id="MobiDB-lite"/>
    </source>
</evidence>
<dbReference type="PANTHER" id="PTHR13230:SF5">
    <property type="entry name" value="GENERAL TRANSCRIPTION FACTOR 3C POLYPEPTIDE 5"/>
    <property type="match status" value="1"/>
</dbReference>
<organism evidence="3 4">
    <name type="scientific">Fonsecaea multimorphosa CBS 102226</name>
    <dbReference type="NCBI Taxonomy" id="1442371"/>
    <lineage>
        <taxon>Eukaryota</taxon>
        <taxon>Fungi</taxon>
        <taxon>Dikarya</taxon>
        <taxon>Ascomycota</taxon>
        <taxon>Pezizomycotina</taxon>
        <taxon>Eurotiomycetes</taxon>
        <taxon>Chaetothyriomycetidae</taxon>
        <taxon>Chaetothyriales</taxon>
        <taxon>Herpotrichiellaceae</taxon>
        <taxon>Fonsecaea</taxon>
    </lineage>
</organism>
<feature type="region of interest" description="Disordered" evidence="1">
    <location>
        <begin position="234"/>
        <end position="255"/>
    </location>
</feature>
<evidence type="ECO:0000313" key="3">
    <source>
        <dbReference type="EMBL" id="KIX99464.1"/>
    </source>
</evidence>
<gene>
    <name evidence="3" type="ORF">Z520_05040</name>
</gene>
<sequence>MPGLPSGGQVAPSFQVPDIPVLSIEHPCIVQNVEKAIGMLGGPAELVQSLEPGSDKPLGLKFQPDDPSTRAVLSYNKPTNNLLLKVTVPKRTGRKRKRGSDEQFLEQPTESHPRRDVKYFLRSLTDNRDRCQIEVVGPIGSTHVWRTMPDFNFSTKGSSFLNEIQSKILPQRYPLLKQWSFPRSSFEADTEGVPPSVLATQNLPGNFTYRQTSAAKAIVEATTTDRAVDDTGASVQLSASQDQQHGQGVSNEQTI</sequence>
<dbReference type="PANTHER" id="PTHR13230">
    <property type="entry name" value="GENERAL TRANSCRIPTION FACTOR IIIC, POLYPEPTIDE 5"/>
    <property type="match status" value="1"/>
</dbReference>
<keyword evidence="4" id="KW-1185">Reference proteome</keyword>
<dbReference type="InterPro" id="IPR042536">
    <property type="entry name" value="TFIIIC_tauA_Sfc1"/>
</dbReference>
<accession>A0A0D2K8J0</accession>
<dbReference type="RefSeq" id="XP_016633587.1">
    <property type="nucleotide sequence ID" value="XM_016775544.1"/>
</dbReference>
<dbReference type="InterPro" id="IPR041499">
    <property type="entry name" value="Tfc1/Sfc1_N"/>
</dbReference>
<evidence type="ECO:0000313" key="4">
    <source>
        <dbReference type="Proteomes" id="UP000053411"/>
    </source>
</evidence>
<name>A0A0D2K8J0_9EURO</name>
<dbReference type="EMBL" id="KN848069">
    <property type="protein sequence ID" value="KIX99464.1"/>
    <property type="molecule type" value="Genomic_DNA"/>
</dbReference>
<evidence type="ECO:0000259" key="2">
    <source>
        <dbReference type="Pfam" id="PF17682"/>
    </source>
</evidence>
<dbReference type="GO" id="GO:0001002">
    <property type="term" value="F:RNA polymerase III type 1 promoter sequence-specific DNA binding"/>
    <property type="evidence" value="ECO:0007669"/>
    <property type="project" value="TreeGrafter"/>
</dbReference>